<feature type="transmembrane region" description="Helical" evidence="1">
    <location>
        <begin position="214"/>
        <end position="231"/>
    </location>
</feature>
<gene>
    <name evidence="2" type="ORF">CUT44_16010</name>
</gene>
<name>A0A2M8LXZ2_9ACTN</name>
<keyword evidence="1" id="KW-0472">Membrane</keyword>
<feature type="transmembrane region" description="Helical" evidence="1">
    <location>
        <begin position="150"/>
        <end position="167"/>
    </location>
</feature>
<dbReference type="Proteomes" id="UP000230407">
    <property type="component" value="Unassembled WGS sequence"/>
</dbReference>
<reference evidence="2 3" key="1">
    <citation type="submission" date="2017-11" db="EMBL/GenBank/DDBJ databases">
        <title>Streptomyces carmine sp. nov., a novel actinomycete isolated from Sophora alopecuroides in Xinjiang, China.</title>
        <authorList>
            <person name="Wang Y."/>
            <person name="Luo X."/>
            <person name="Wan C."/>
            <person name="Zhang L."/>
        </authorList>
    </citation>
    <scope>NUCLEOTIDE SEQUENCE [LARGE SCALE GENOMIC DNA]</scope>
    <source>
        <strain evidence="2 3">TRM SA0054</strain>
    </source>
</reference>
<dbReference type="EMBL" id="PGGW01000056">
    <property type="protein sequence ID" value="PJE96843.1"/>
    <property type="molecule type" value="Genomic_DNA"/>
</dbReference>
<keyword evidence="3" id="KW-1185">Reference proteome</keyword>
<evidence type="ECO:0000256" key="1">
    <source>
        <dbReference type="SAM" id="Phobius"/>
    </source>
</evidence>
<protein>
    <recommendedName>
        <fullName evidence="4">Glycosyltransferase RgtA/B/C/D-like domain-containing protein</fullName>
    </recommendedName>
</protein>
<sequence>MFYANSAMPNHYTAMGAVAATGCLLHPRPGRARYAGAGAGLAVVTLMRPNDGVAVAAPLLAAALAVPALRAGGRWRGRALAVAAGVAAGALPWVVEAHLRFGGVPERLAEAGETQGGISPVLSLTAHLTALDGPLLCRPCDGDGVRLPALGWWVLLPALVALGLWAARRAGTAAGAGRGAGAGRAPLWLAVAVAAASMAPYLLLVPYAAPRFLLPGYALLALPAALGLLAAGDRARRSRPAAAVLVLVLAGHLAVQFVLAHAHGAIQEQAREDWRRIAGVLREHGVEPPCGIKATSMTIPLAHTAGCAPLEYGSPARPDAVVLREAAPPEWARDWPLHPVPDTYNPGWRVAVRP</sequence>
<proteinExistence type="predicted"/>
<keyword evidence="1" id="KW-0812">Transmembrane</keyword>
<evidence type="ECO:0008006" key="4">
    <source>
        <dbReference type="Google" id="ProtNLM"/>
    </source>
</evidence>
<feature type="transmembrane region" description="Helical" evidence="1">
    <location>
        <begin position="243"/>
        <end position="262"/>
    </location>
</feature>
<evidence type="ECO:0000313" key="2">
    <source>
        <dbReference type="EMBL" id="PJE96843.1"/>
    </source>
</evidence>
<organism evidence="2 3">
    <name type="scientific">Streptomyces carminius</name>
    <dbReference type="NCBI Taxonomy" id="2665496"/>
    <lineage>
        <taxon>Bacteria</taxon>
        <taxon>Bacillati</taxon>
        <taxon>Actinomycetota</taxon>
        <taxon>Actinomycetes</taxon>
        <taxon>Kitasatosporales</taxon>
        <taxon>Streptomycetaceae</taxon>
        <taxon>Streptomyces</taxon>
    </lineage>
</organism>
<comment type="caution">
    <text evidence="2">The sequence shown here is derived from an EMBL/GenBank/DDBJ whole genome shotgun (WGS) entry which is preliminary data.</text>
</comment>
<feature type="transmembrane region" description="Helical" evidence="1">
    <location>
        <begin position="52"/>
        <end position="72"/>
    </location>
</feature>
<accession>A0A2M8LXZ2</accession>
<keyword evidence="1" id="KW-1133">Transmembrane helix</keyword>
<feature type="transmembrane region" description="Helical" evidence="1">
    <location>
        <begin position="79"/>
        <end position="95"/>
    </location>
</feature>
<evidence type="ECO:0000313" key="3">
    <source>
        <dbReference type="Proteomes" id="UP000230407"/>
    </source>
</evidence>
<dbReference type="AlphaFoldDB" id="A0A2M8LXZ2"/>
<feature type="transmembrane region" description="Helical" evidence="1">
    <location>
        <begin position="187"/>
        <end position="208"/>
    </location>
</feature>